<reference evidence="2 3" key="1">
    <citation type="submission" date="2011-11" db="EMBL/GenBank/DDBJ databases">
        <title>Improved High-Quality Draft sequence of Beggiatoa alba B18lD.</title>
        <authorList>
            <consortium name="US DOE Joint Genome Institute"/>
            <person name="Lucas S."/>
            <person name="Han J."/>
            <person name="Lapidus A."/>
            <person name="Cheng J.-F."/>
            <person name="Goodwin L."/>
            <person name="Pitluck S."/>
            <person name="Peters L."/>
            <person name="Mikhailova N."/>
            <person name="Held B."/>
            <person name="Detter J.C."/>
            <person name="Han C."/>
            <person name="Tapia R."/>
            <person name="Land M."/>
            <person name="Hauser L."/>
            <person name="Kyrpides N."/>
            <person name="Ivanova N."/>
            <person name="Pagani I."/>
            <person name="Samuel K."/>
            <person name="Teske A."/>
            <person name="Mueller J."/>
            <person name="Woyke T."/>
        </authorList>
    </citation>
    <scope>NUCLEOTIDE SEQUENCE [LARGE SCALE GENOMIC DNA]</scope>
    <source>
        <strain evidence="2 3">B18LD</strain>
    </source>
</reference>
<keyword evidence="1" id="KW-0175">Coiled coil</keyword>
<feature type="coiled-coil region" evidence="1">
    <location>
        <begin position="1"/>
        <end position="63"/>
    </location>
</feature>
<dbReference type="HOGENOM" id="CLU_175516_1_1_6"/>
<dbReference type="eggNOG" id="COG5481">
    <property type="taxonomic scope" value="Bacteria"/>
</dbReference>
<proteinExistence type="predicted"/>
<name>I3CFK4_9GAMM</name>
<gene>
    <name evidence="2" type="ORF">BegalDRAFT_1514</name>
</gene>
<dbReference type="Proteomes" id="UP000005744">
    <property type="component" value="Unassembled WGS sequence"/>
</dbReference>
<sequence>MQLGTEERIKLEQHIEELELEHHDLDDVIHRLSQDKHMDQLQLQRLKKRKLYLKDTIMRLKSQLIPDLNA</sequence>
<evidence type="ECO:0000313" key="3">
    <source>
        <dbReference type="Proteomes" id="UP000005744"/>
    </source>
</evidence>
<evidence type="ECO:0000256" key="1">
    <source>
        <dbReference type="SAM" id="Coils"/>
    </source>
</evidence>
<dbReference type="STRING" id="395493.BegalDRAFT_1514"/>
<dbReference type="Gene3D" id="6.10.280.50">
    <property type="match status" value="1"/>
</dbReference>
<dbReference type="InterPro" id="IPR007420">
    <property type="entry name" value="DUF465"/>
</dbReference>
<evidence type="ECO:0000313" key="2">
    <source>
        <dbReference type="EMBL" id="EIJ42397.1"/>
    </source>
</evidence>
<dbReference type="RefSeq" id="WP_002685285.1">
    <property type="nucleotide sequence ID" value="NZ_JH600070.1"/>
</dbReference>
<dbReference type="AlphaFoldDB" id="I3CFK4"/>
<organism evidence="2 3">
    <name type="scientific">Beggiatoa alba B18LD</name>
    <dbReference type="NCBI Taxonomy" id="395493"/>
    <lineage>
        <taxon>Bacteria</taxon>
        <taxon>Pseudomonadati</taxon>
        <taxon>Pseudomonadota</taxon>
        <taxon>Gammaproteobacteria</taxon>
        <taxon>Thiotrichales</taxon>
        <taxon>Thiotrichaceae</taxon>
        <taxon>Beggiatoa</taxon>
    </lineage>
</organism>
<accession>I3CFK4</accession>
<keyword evidence="3" id="KW-1185">Reference proteome</keyword>
<dbReference type="Pfam" id="PF04325">
    <property type="entry name" value="DUF465"/>
    <property type="match status" value="1"/>
</dbReference>
<protein>
    <submittedName>
        <fullName evidence="2">Uncharacterized conserved small protein containing a coiled-coil domain</fullName>
    </submittedName>
</protein>
<dbReference type="EMBL" id="JH600070">
    <property type="protein sequence ID" value="EIJ42397.1"/>
    <property type="molecule type" value="Genomic_DNA"/>
</dbReference>
<dbReference type="InterPro" id="IPR038444">
    <property type="entry name" value="DUF465_sf"/>
</dbReference>